<evidence type="ECO:0000259" key="3">
    <source>
        <dbReference type="Pfam" id="PF04710"/>
    </source>
</evidence>
<protein>
    <recommendedName>
        <fullName evidence="7">Pellino</fullName>
    </recommendedName>
</protein>
<name>A7T3W4_NEMVE</name>
<dbReference type="InterPro" id="IPR048334">
    <property type="entry name" value="Pellino_FHA"/>
</dbReference>
<dbReference type="STRING" id="45351.A7T3W4"/>
<feature type="non-terminal residue" evidence="5">
    <location>
        <position position="300"/>
    </location>
</feature>
<feature type="domain" description="Pellino RING" evidence="4">
    <location>
        <begin position="174"/>
        <end position="240"/>
    </location>
</feature>
<dbReference type="Proteomes" id="UP000001593">
    <property type="component" value="Unassembled WGS sequence"/>
</dbReference>
<gene>
    <name evidence="5" type="ORF">NEMVEDRAFT_v1g144861</name>
</gene>
<dbReference type="InterPro" id="IPR048335">
    <property type="entry name" value="Pellino_RING"/>
</dbReference>
<evidence type="ECO:0000256" key="2">
    <source>
        <dbReference type="ARBA" id="ARBA00022553"/>
    </source>
</evidence>
<dbReference type="AlphaFoldDB" id="A7T3W4"/>
<evidence type="ECO:0000259" key="4">
    <source>
        <dbReference type="Pfam" id="PF20723"/>
    </source>
</evidence>
<evidence type="ECO:0008006" key="7">
    <source>
        <dbReference type="Google" id="ProtNLM"/>
    </source>
</evidence>
<dbReference type="OMA" id="PWAYMRC"/>
<feature type="domain" description="Pellino FHA" evidence="3">
    <location>
        <begin position="1"/>
        <end position="133"/>
    </location>
</feature>
<dbReference type="PhylomeDB" id="A7T3W4"/>
<comment type="similarity">
    <text evidence="1">Belongs to the pellino family.</text>
</comment>
<accession>A7T3W4</accession>
<dbReference type="eggNOG" id="KOG3842">
    <property type="taxonomic scope" value="Eukaryota"/>
</dbReference>
<dbReference type="InParanoid" id="A7T3W4"/>
<sequence>QIGRSSDSKIDFVVMDTVPGVKDGAVQPNPQKSTISRYACRITVDRHPPYTARVFAAGFDKSNNIFLGEKAPKWKNEDDMMDGLTTNGVLLMNPRGGPNCPPGIWREISVCGHVYGLRDTRSAPEKGKTLYSEGGGFLSRPLAEPCVTMFQHDLPLIERSCSTEGMIDAMRRRLNMMRLQCPVGLNTLVFSGASQVISLRASRQPHVYIKCGHVHGLHGWHGPDSSTDVTESRTCPICLQDSYTPFFLSFSCITMAIGFRFWSKIPIPHGCDAFQAICPFCSLPLEGEDGFVKLIFSTEQ</sequence>
<keyword evidence="6" id="KW-1185">Reference proteome</keyword>
<dbReference type="Pfam" id="PF04710">
    <property type="entry name" value="Pellino_FHA"/>
    <property type="match status" value="1"/>
</dbReference>
<dbReference type="GO" id="GO:0008592">
    <property type="term" value="P:regulation of Toll signaling pathway"/>
    <property type="evidence" value="ECO:0007669"/>
    <property type="project" value="InterPro"/>
</dbReference>
<dbReference type="HOGENOM" id="CLU_029221_1_0_1"/>
<evidence type="ECO:0000313" key="6">
    <source>
        <dbReference type="Proteomes" id="UP000001593"/>
    </source>
</evidence>
<proteinExistence type="inferred from homology"/>
<dbReference type="InterPro" id="IPR006800">
    <property type="entry name" value="Pellino_fam"/>
</dbReference>
<dbReference type="PANTHER" id="PTHR12098:SF2">
    <property type="entry name" value="PROTEIN PELLINO"/>
    <property type="match status" value="1"/>
</dbReference>
<organism evidence="5 6">
    <name type="scientific">Nematostella vectensis</name>
    <name type="common">Starlet sea anemone</name>
    <dbReference type="NCBI Taxonomy" id="45351"/>
    <lineage>
        <taxon>Eukaryota</taxon>
        <taxon>Metazoa</taxon>
        <taxon>Cnidaria</taxon>
        <taxon>Anthozoa</taxon>
        <taxon>Hexacorallia</taxon>
        <taxon>Actiniaria</taxon>
        <taxon>Edwardsiidae</taxon>
        <taxon>Nematostella</taxon>
    </lineage>
</organism>
<reference evidence="5 6" key="1">
    <citation type="journal article" date="2007" name="Science">
        <title>Sea anemone genome reveals ancestral eumetazoan gene repertoire and genomic organization.</title>
        <authorList>
            <person name="Putnam N.H."/>
            <person name="Srivastava M."/>
            <person name="Hellsten U."/>
            <person name="Dirks B."/>
            <person name="Chapman J."/>
            <person name="Salamov A."/>
            <person name="Terry A."/>
            <person name="Shapiro H."/>
            <person name="Lindquist E."/>
            <person name="Kapitonov V.V."/>
            <person name="Jurka J."/>
            <person name="Genikhovich G."/>
            <person name="Grigoriev I.V."/>
            <person name="Lucas S.M."/>
            <person name="Steele R.E."/>
            <person name="Finnerty J.R."/>
            <person name="Technau U."/>
            <person name="Martindale M.Q."/>
            <person name="Rokhsar D.S."/>
        </authorList>
    </citation>
    <scope>NUCLEOTIDE SEQUENCE [LARGE SCALE GENOMIC DNA]</scope>
    <source>
        <strain evidence="6">CH2 X CH6</strain>
    </source>
</reference>
<dbReference type="EMBL" id="DS470667">
    <property type="protein sequence ID" value="EDO29349.1"/>
    <property type="molecule type" value="Genomic_DNA"/>
</dbReference>
<dbReference type="GO" id="GO:0000209">
    <property type="term" value="P:protein polyubiquitination"/>
    <property type="evidence" value="ECO:0000318"/>
    <property type="project" value="GO_Central"/>
</dbReference>
<evidence type="ECO:0000256" key="1">
    <source>
        <dbReference type="ARBA" id="ARBA00005639"/>
    </source>
</evidence>
<dbReference type="PANTHER" id="PTHR12098">
    <property type="entry name" value="E3 UBIQUITIN-PROTEIN LIGASE PELLINO-RELATED"/>
    <property type="match status" value="1"/>
</dbReference>
<keyword evidence="2" id="KW-0597">Phosphoprotein</keyword>
<evidence type="ECO:0000313" key="5">
    <source>
        <dbReference type="EMBL" id="EDO29349.1"/>
    </source>
</evidence>
<feature type="domain" description="Pellino RING" evidence="4">
    <location>
        <begin position="258"/>
        <end position="298"/>
    </location>
</feature>
<dbReference type="Pfam" id="PF20723">
    <property type="entry name" value="Pellino_RING"/>
    <property type="match status" value="2"/>
</dbReference>
<dbReference type="GO" id="GO:0061630">
    <property type="term" value="F:ubiquitin protein ligase activity"/>
    <property type="evidence" value="ECO:0000318"/>
    <property type="project" value="GO_Central"/>
</dbReference>